<organism evidence="6 7">
    <name type="scientific">Neolewinella agarilytica</name>
    <dbReference type="NCBI Taxonomy" id="478744"/>
    <lineage>
        <taxon>Bacteria</taxon>
        <taxon>Pseudomonadati</taxon>
        <taxon>Bacteroidota</taxon>
        <taxon>Saprospiria</taxon>
        <taxon>Saprospirales</taxon>
        <taxon>Lewinellaceae</taxon>
        <taxon>Neolewinella</taxon>
    </lineage>
</organism>
<dbReference type="FunCoup" id="A0A1H9I307">
    <property type="interactions" value="54"/>
</dbReference>
<feature type="transmembrane region" description="Helical" evidence="5">
    <location>
        <begin position="36"/>
        <end position="58"/>
    </location>
</feature>
<feature type="transmembrane region" description="Helical" evidence="5">
    <location>
        <begin position="64"/>
        <end position="87"/>
    </location>
</feature>
<evidence type="ECO:0000313" key="6">
    <source>
        <dbReference type="EMBL" id="SEQ68943.1"/>
    </source>
</evidence>
<evidence type="ECO:0000256" key="2">
    <source>
        <dbReference type="ARBA" id="ARBA00022692"/>
    </source>
</evidence>
<name>A0A1H9I307_9BACT</name>
<protein>
    <submittedName>
        <fullName evidence="6">Bile acid:Na+ symporter, BASS family</fullName>
    </submittedName>
</protein>
<feature type="transmembrane region" description="Helical" evidence="5">
    <location>
        <begin position="137"/>
        <end position="155"/>
    </location>
</feature>
<keyword evidence="3 5" id="KW-1133">Transmembrane helix</keyword>
<reference evidence="7" key="1">
    <citation type="submission" date="2016-10" db="EMBL/GenBank/DDBJ databases">
        <authorList>
            <person name="Varghese N."/>
            <person name="Submissions S."/>
        </authorList>
    </citation>
    <scope>NUCLEOTIDE SEQUENCE [LARGE SCALE GENOMIC DNA]</scope>
    <source>
        <strain evidence="7">DSM 24740</strain>
    </source>
</reference>
<dbReference type="InterPro" id="IPR038770">
    <property type="entry name" value="Na+/solute_symporter_sf"/>
</dbReference>
<proteinExistence type="predicted"/>
<dbReference type="InterPro" id="IPR004710">
    <property type="entry name" value="Bilac:Na_transpt"/>
</dbReference>
<accession>A0A1H9I307</accession>
<dbReference type="InterPro" id="IPR002657">
    <property type="entry name" value="BilAc:Na_symport/Acr3"/>
</dbReference>
<gene>
    <name evidence="6" type="ORF">SAMN05444359_11418</name>
</gene>
<sequence length="306" mass="33307">MLDVLIGTILALVMFSIGLSLQTVNFRRLFSNPRVLFLGLALQLLVLPAIAFVVCFLLDLPSDFAVGVIVLAACPGGLTSNFISFLLRANTTLAVSLTICNTFLSMITIPVIVNMGLYQFSTGGELGQLPVLPTAGSIFLIVLVPVFMGMFFRARWQVQAAFLQPRLRWLSIFLLAALFTLKLLAPTSAGGSNLTLPELYQILPASLLVNAAALLSGFAFGRALGFGRNAQLTLGVEAGIQNTSLAFLITSVLLQNEQMLKPSLVYAMFTFFTALLYGLWLKPGMLKVIRQEWKNMTFFPDGEKGK</sequence>
<feature type="transmembrane region" description="Helical" evidence="5">
    <location>
        <begin position="232"/>
        <end position="252"/>
    </location>
</feature>
<dbReference type="PANTHER" id="PTHR10361">
    <property type="entry name" value="SODIUM-BILE ACID COTRANSPORTER"/>
    <property type="match status" value="1"/>
</dbReference>
<dbReference type="PANTHER" id="PTHR10361:SF24">
    <property type="entry name" value="P3 PROTEIN"/>
    <property type="match status" value="1"/>
</dbReference>
<evidence type="ECO:0000256" key="3">
    <source>
        <dbReference type="ARBA" id="ARBA00022989"/>
    </source>
</evidence>
<evidence type="ECO:0000313" key="7">
    <source>
        <dbReference type="Proteomes" id="UP000199021"/>
    </source>
</evidence>
<dbReference type="Pfam" id="PF01758">
    <property type="entry name" value="SBF"/>
    <property type="match status" value="1"/>
</dbReference>
<feature type="transmembrane region" description="Helical" evidence="5">
    <location>
        <begin position="6"/>
        <end position="24"/>
    </location>
</feature>
<dbReference type="InParanoid" id="A0A1H9I307"/>
<evidence type="ECO:0000256" key="5">
    <source>
        <dbReference type="SAM" id="Phobius"/>
    </source>
</evidence>
<feature type="transmembrane region" description="Helical" evidence="5">
    <location>
        <begin position="167"/>
        <end position="187"/>
    </location>
</feature>
<dbReference type="Gene3D" id="1.20.1530.20">
    <property type="match status" value="1"/>
</dbReference>
<dbReference type="EMBL" id="FOFB01000014">
    <property type="protein sequence ID" value="SEQ68943.1"/>
    <property type="molecule type" value="Genomic_DNA"/>
</dbReference>
<dbReference type="RefSeq" id="WP_090169252.1">
    <property type="nucleotide sequence ID" value="NZ_FOFB01000014.1"/>
</dbReference>
<keyword evidence="4 5" id="KW-0472">Membrane</keyword>
<dbReference type="OrthoDB" id="9806785at2"/>
<evidence type="ECO:0000256" key="1">
    <source>
        <dbReference type="ARBA" id="ARBA00004141"/>
    </source>
</evidence>
<feature type="transmembrane region" description="Helical" evidence="5">
    <location>
        <begin position="199"/>
        <end position="220"/>
    </location>
</feature>
<dbReference type="AlphaFoldDB" id="A0A1H9I307"/>
<evidence type="ECO:0000256" key="4">
    <source>
        <dbReference type="ARBA" id="ARBA00023136"/>
    </source>
</evidence>
<dbReference type="Proteomes" id="UP000199021">
    <property type="component" value="Unassembled WGS sequence"/>
</dbReference>
<feature type="transmembrane region" description="Helical" evidence="5">
    <location>
        <begin position="94"/>
        <end position="117"/>
    </location>
</feature>
<dbReference type="GO" id="GO:0016020">
    <property type="term" value="C:membrane"/>
    <property type="evidence" value="ECO:0007669"/>
    <property type="project" value="UniProtKB-SubCell"/>
</dbReference>
<keyword evidence="2 5" id="KW-0812">Transmembrane</keyword>
<feature type="transmembrane region" description="Helical" evidence="5">
    <location>
        <begin position="264"/>
        <end position="281"/>
    </location>
</feature>
<keyword evidence="7" id="KW-1185">Reference proteome</keyword>
<comment type="subcellular location">
    <subcellularLocation>
        <location evidence="1">Membrane</location>
        <topology evidence="1">Multi-pass membrane protein</topology>
    </subcellularLocation>
</comment>